<comment type="caution">
    <text evidence="1">The sequence shown here is derived from an EMBL/GenBank/DDBJ whole genome shotgun (WGS) entry which is preliminary data.</text>
</comment>
<evidence type="ECO:0000313" key="1">
    <source>
        <dbReference type="EMBL" id="MET4563333.1"/>
    </source>
</evidence>
<sequence>MYISREDEGNFPNFNNVDETRDYFVARYGELYNFGYSEIIDGMRIYFDDAGGQPVGIWEDGCVHVVY</sequence>
<evidence type="ECO:0000313" key="2">
    <source>
        <dbReference type="Proteomes" id="UP001549363"/>
    </source>
</evidence>
<organism evidence="1 2">
    <name type="scientific">Lysinibacillus parviboronicapiens</name>
    <dbReference type="NCBI Taxonomy" id="436516"/>
    <lineage>
        <taxon>Bacteria</taxon>
        <taxon>Bacillati</taxon>
        <taxon>Bacillota</taxon>
        <taxon>Bacilli</taxon>
        <taxon>Bacillales</taxon>
        <taxon>Bacillaceae</taxon>
        <taxon>Lysinibacillus</taxon>
    </lineage>
</organism>
<name>A0ABV2PQV1_9BACI</name>
<keyword evidence="2" id="KW-1185">Reference proteome</keyword>
<accession>A0ABV2PQV1</accession>
<dbReference type="RefSeq" id="WP_354473182.1">
    <property type="nucleotide sequence ID" value="NZ_JBEPSB010000038.1"/>
</dbReference>
<reference evidence="1 2" key="1">
    <citation type="submission" date="2024-06" db="EMBL/GenBank/DDBJ databases">
        <title>Sorghum-associated microbial communities from plants grown in Nebraska, USA.</title>
        <authorList>
            <person name="Schachtman D."/>
        </authorList>
    </citation>
    <scope>NUCLEOTIDE SEQUENCE [LARGE SCALE GENOMIC DNA]</scope>
    <source>
        <strain evidence="1 2">736</strain>
    </source>
</reference>
<protein>
    <submittedName>
        <fullName evidence="1">Uncharacterized protein</fullName>
    </submittedName>
</protein>
<gene>
    <name evidence="1" type="ORF">ABIA69_004530</name>
</gene>
<proteinExistence type="predicted"/>
<dbReference type="EMBL" id="JBEPSB010000038">
    <property type="protein sequence ID" value="MET4563333.1"/>
    <property type="molecule type" value="Genomic_DNA"/>
</dbReference>
<dbReference type="Proteomes" id="UP001549363">
    <property type="component" value="Unassembled WGS sequence"/>
</dbReference>